<dbReference type="KEGG" id="rama:IDM48_11425"/>
<dbReference type="InterPro" id="IPR036390">
    <property type="entry name" value="WH_DNA-bd_sf"/>
</dbReference>
<dbReference type="SUPFAM" id="SSF46785">
    <property type="entry name" value="Winged helix' DNA-binding domain"/>
    <property type="match status" value="1"/>
</dbReference>
<dbReference type="InterPro" id="IPR001845">
    <property type="entry name" value="HTH_ArsR_DNA-bd_dom"/>
</dbReference>
<organism evidence="2 3">
    <name type="scientific">Rothia amarae</name>
    <dbReference type="NCBI Taxonomy" id="169480"/>
    <lineage>
        <taxon>Bacteria</taxon>
        <taxon>Bacillati</taxon>
        <taxon>Actinomycetota</taxon>
        <taxon>Actinomycetes</taxon>
        <taxon>Micrococcales</taxon>
        <taxon>Micrococcaceae</taxon>
        <taxon>Rothia</taxon>
    </lineage>
</organism>
<proteinExistence type="predicted"/>
<dbReference type="InterPro" id="IPR011991">
    <property type="entry name" value="ArsR-like_HTH"/>
</dbReference>
<dbReference type="Gene3D" id="1.10.10.10">
    <property type="entry name" value="Winged helix-like DNA-binding domain superfamily/Winged helix DNA-binding domain"/>
    <property type="match status" value="1"/>
</dbReference>
<protein>
    <submittedName>
        <fullName evidence="2">Helix-turn-helix transcriptional regulator</fullName>
    </submittedName>
</protein>
<sequence>MIQIPDQSQAIRDATLIFGNTLRLGIIRQLSLGKDNRADIAKALGVGEEALTRQMATLIDHKLVTSTTLRGTGRPVRYSLNSNAVDDLLSVLDDYRRGFSIPTKTQTTLPAVDSRSYRKRTQ</sequence>
<dbReference type="SMART" id="SM00418">
    <property type="entry name" value="HTH_ARSR"/>
    <property type="match status" value="1"/>
</dbReference>
<evidence type="ECO:0000313" key="3">
    <source>
        <dbReference type="Proteomes" id="UP000516421"/>
    </source>
</evidence>
<dbReference type="CDD" id="cd00090">
    <property type="entry name" value="HTH_ARSR"/>
    <property type="match status" value="1"/>
</dbReference>
<evidence type="ECO:0000259" key="1">
    <source>
        <dbReference type="SMART" id="SM00418"/>
    </source>
</evidence>
<dbReference type="AlphaFoldDB" id="A0A7S7B0E2"/>
<accession>A0A7S7B0E2</accession>
<feature type="domain" description="HTH arsR-type" evidence="1">
    <location>
        <begin position="16"/>
        <end position="94"/>
    </location>
</feature>
<dbReference type="EMBL" id="CP062957">
    <property type="protein sequence ID" value="QOW64898.1"/>
    <property type="molecule type" value="Genomic_DNA"/>
</dbReference>
<gene>
    <name evidence="2" type="ORF">IDM48_11425</name>
</gene>
<keyword evidence="2" id="KW-0614">Plasmid</keyword>
<dbReference type="GO" id="GO:0003700">
    <property type="term" value="F:DNA-binding transcription factor activity"/>
    <property type="evidence" value="ECO:0007669"/>
    <property type="project" value="InterPro"/>
</dbReference>
<geneLocation type="plasmid" evidence="2 3">
    <name>p1</name>
</geneLocation>
<reference evidence="2 3" key="1">
    <citation type="submission" date="2020-09" db="EMBL/GenBank/DDBJ databases">
        <title>Investigation of environmental microbe.</title>
        <authorList>
            <person name="Ou Y."/>
            <person name="Kang Q."/>
        </authorList>
    </citation>
    <scope>NUCLEOTIDE SEQUENCE [LARGE SCALE GENOMIC DNA]</scope>
    <source>
        <strain evidence="2 3">KJZ-9</strain>
        <plasmid evidence="2 3">p1</plasmid>
    </source>
</reference>
<name>A0A7S7B0E2_9MICC</name>
<keyword evidence="3" id="KW-1185">Reference proteome</keyword>
<dbReference type="RefSeq" id="WP_202939930.1">
    <property type="nucleotide sequence ID" value="NZ_CP062957.1"/>
</dbReference>
<dbReference type="Proteomes" id="UP000516421">
    <property type="component" value="Plasmid p1"/>
</dbReference>
<dbReference type="InterPro" id="IPR036388">
    <property type="entry name" value="WH-like_DNA-bd_sf"/>
</dbReference>
<evidence type="ECO:0000313" key="2">
    <source>
        <dbReference type="EMBL" id="QOW64898.1"/>
    </source>
</evidence>